<evidence type="ECO:0000259" key="1">
    <source>
        <dbReference type="Pfam" id="PF13614"/>
    </source>
</evidence>
<dbReference type="Pfam" id="PF13614">
    <property type="entry name" value="AAA_31"/>
    <property type="match status" value="1"/>
</dbReference>
<dbReference type="PANTHER" id="PTHR13696:SF99">
    <property type="entry name" value="COBYRINIC ACID AC-DIAMIDE SYNTHASE"/>
    <property type="match status" value="1"/>
</dbReference>
<organism evidence="2">
    <name type="scientific">Burkholderia pseudomallei</name>
    <name type="common">Pseudomonas pseudomallei</name>
    <dbReference type="NCBI Taxonomy" id="28450"/>
    <lineage>
        <taxon>Bacteria</taxon>
        <taxon>Pseudomonadati</taxon>
        <taxon>Pseudomonadota</taxon>
        <taxon>Betaproteobacteria</taxon>
        <taxon>Burkholderiales</taxon>
        <taxon>Burkholderiaceae</taxon>
        <taxon>Burkholderia</taxon>
        <taxon>pseudomallei group</taxon>
    </lineage>
</organism>
<protein>
    <submittedName>
        <fullName evidence="2">ParA protein</fullName>
    </submittedName>
</protein>
<dbReference type="CDD" id="cd02042">
    <property type="entry name" value="ParAB_family"/>
    <property type="match status" value="1"/>
</dbReference>
<reference evidence="2" key="1">
    <citation type="submission" date="2013-07" db="EMBL/GenBank/DDBJ databases">
        <title>Complete sequence of a native Burkholderia pseudomallei plasmid.</title>
        <authorList>
            <person name="Stone J.K."/>
            <person name="Bollig M.C."/>
            <person name="Gibbons H.S."/>
            <person name="Mayo M."/>
            <person name="Currie B.J."/>
            <person name="Keim P."/>
            <person name="Tuanyok A."/>
        </authorList>
    </citation>
    <scope>NUCLEOTIDE SEQUENCE</scope>
    <source>
        <strain evidence="2">MSHR1950</strain>
        <plasmid evidence="2">pBPSE01</plasmid>
    </source>
</reference>
<dbReference type="EMBL" id="KF418775">
    <property type="protein sequence ID" value="AJL34885.1"/>
    <property type="molecule type" value="Genomic_DNA"/>
</dbReference>
<evidence type="ECO:0000313" key="2">
    <source>
        <dbReference type="EMBL" id="AJL34885.1"/>
    </source>
</evidence>
<keyword evidence="2" id="KW-0614">Plasmid</keyword>
<name>A0A0C5B256_BURPE</name>
<feature type="domain" description="AAA" evidence="1">
    <location>
        <begin position="7"/>
        <end position="199"/>
    </location>
</feature>
<gene>
    <name evidence="2" type="primary">parA</name>
    <name evidence="2" type="ORF">pBPS002</name>
</gene>
<sequence>MREAGAMKIIGICNGKGGVGKTTTGRHLIYAAIERSLRTLAVDLDPQGNLTKSMLYMKLVAQAGPTVVGSALSWEHMGLPDVMPSASAHLLYQSEQPVEPMKIIDGVSMIGATPELADVLTWPLDSALVARESLKKLTAGFDLCVIDTPPTMSNLVLGGLICSQYIVLPTDLSIDSMTGLLETSLKLELVQQEWNPDLELIGVLLNKVNPRRADDLSMRTTVRNVFDGAVLDDELQDRAGVRLTSFHPVWKYRRGESDRRAAREMQAVCTTIFDRVGL</sequence>
<proteinExistence type="predicted"/>
<accession>A0A0C5B256</accession>
<dbReference type="AlphaFoldDB" id="A0A0C5B256"/>
<dbReference type="InterPro" id="IPR027417">
    <property type="entry name" value="P-loop_NTPase"/>
</dbReference>
<dbReference type="InterPro" id="IPR050678">
    <property type="entry name" value="DNA_Partitioning_ATPase"/>
</dbReference>
<dbReference type="SUPFAM" id="SSF52540">
    <property type="entry name" value="P-loop containing nucleoside triphosphate hydrolases"/>
    <property type="match status" value="1"/>
</dbReference>
<dbReference type="Gene3D" id="3.40.50.300">
    <property type="entry name" value="P-loop containing nucleotide triphosphate hydrolases"/>
    <property type="match status" value="1"/>
</dbReference>
<geneLocation type="plasmid" evidence="2">
    <name>pBPSE01</name>
</geneLocation>
<dbReference type="PANTHER" id="PTHR13696">
    <property type="entry name" value="P-LOOP CONTAINING NUCLEOSIDE TRIPHOSPHATE HYDROLASE"/>
    <property type="match status" value="1"/>
</dbReference>
<dbReference type="InterPro" id="IPR025669">
    <property type="entry name" value="AAA_dom"/>
</dbReference>